<feature type="compositionally biased region" description="Polar residues" evidence="1">
    <location>
        <begin position="268"/>
        <end position="280"/>
    </location>
</feature>
<gene>
    <name evidence="2" type="ORF">F5878DRAFT_709338</name>
</gene>
<sequence>MDRNFDSLQQWISNTHDPALNIVSSYKYEVLQADIFTTFETSNIQDIAALFFSATMAMPTGTEDLDECAPATGVEARALLESIIERRTPKAVAPYESLLIWSEPLFADLNLFSAAVAFINHLKTNSHTLTRAPVFWSGKKGRRGAKQVADLLKKDKSIVGTHGGFTVFDALEDTKVPTTESTKWQSGTDWRAVCAAFAEYARPADKKAHFVYGPEYDKAHNIWTDDEWPALEKNTAVHEVYSYEMKADGRTWTAKGEIKASKKGSPIHSANASPHTSDKE</sequence>
<organism evidence="2 3">
    <name type="scientific">Lentinula raphanica</name>
    <dbReference type="NCBI Taxonomy" id="153919"/>
    <lineage>
        <taxon>Eukaryota</taxon>
        <taxon>Fungi</taxon>
        <taxon>Dikarya</taxon>
        <taxon>Basidiomycota</taxon>
        <taxon>Agaricomycotina</taxon>
        <taxon>Agaricomycetes</taxon>
        <taxon>Agaricomycetidae</taxon>
        <taxon>Agaricales</taxon>
        <taxon>Marasmiineae</taxon>
        <taxon>Omphalotaceae</taxon>
        <taxon>Lentinula</taxon>
    </lineage>
</organism>
<evidence type="ECO:0000313" key="2">
    <source>
        <dbReference type="EMBL" id="KAJ3839614.1"/>
    </source>
</evidence>
<dbReference type="EMBL" id="MU806117">
    <property type="protein sequence ID" value="KAJ3839614.1"/>
    <property type="molecule type" value="Genomic_DNA"/>
</dbReference>
<reference evidence="2" key="1">
    <citation type="submission" date="2022-08" db="EMBL/GenBank/DDBJ databases">
        <authorList>
            <consortium name="DOE Joint Genome Institute"/>
            <person name="Min B."/>
            <person name="Riley R."/>
            <person name="Sierra-Patev S."/>
            <person name="Naranjo-Ortiz M."/>
            <person name="Looney B."/>
            <person name="Konkel Z."/>
            <person name="Slot J.C."/>
            <person name="Sakamoto Y."/>
            <person name="Steenwyk J.L."/>
            <person name="Rokas A."/>
            <person name="Carro J."/>
            <person name="Camarero S."/>
            <person name="Ferreira P."/>
            <person name="Molpeceres G."/>
            <person name="Ruiz-Duenas F.J."/>
            <person name="Serrano A."/>
            <person name="Henrissat B."/>
            <person name="Drula E."/>
            <person name="Hughes K.W."/>
            <person name="Mata J.L."/>
            <person name="Ishikawa N.K."/>
            <person name="Vargas-Isla R."/>
            <person name="Ushijima S."/>
            <person name="Smith C.A."/>
            <person name="Ahrendt S."/>
            <person name="Andreopoulos W."/>
            <person name="He G."/>
            <person name="Labutti K."/>
            <person name="Lipzen A."/>
            <person name="Ng V."/>
            <person name="Sandor L."/>
            <person name="Barry K."/>
            <person name="Martinez A.T."/>
            <person name="Xiao Y."/>
            <person name="Gibbons J.G."/>
            <person name="Terashima K."/>
            <person name="Hibbett D.S."/>
            <person name="Grigoriev I.V."/>
        </authorList>
    </citation>
    <scope>NUCLEOTIDE SEQUENCE</scope>
    <source>
        <strain evidence="2">TFB9207</strain>
    </source>
</reference>
<dbReference type="Proteomes" id="UP001163846">
    <property type="component" value="Unassembled WGS sequence"/>
</dbReference>
<comment type="caution">
    <text evidence="2">The sequence shown here is derived from an EMBL/GenBank/DDBJ whole genome shotgun (WGS) entry which is preliminary data.</text>
</comment>
<dbReference type="AlphaFoldDB" id="A0AA38PB12"/>
<evidence type="ECO:0000256" key="1">
    <source>
        <dbReference type="SAM" id="MobiDB-lite"/>
    </source>
</evidence>
<name>A0AA38PB12_9AGAR</name>
<protein>
    <submittedName>
        <fullName evidence="2">Uncharacterized protein</fullName>
    </submittedName>
</protein>
<proteinExistence type="predicted"/>
<keyword evidence="3" id="KW-1185">Reference proteome</keyword>
<feature type="region of interest" description="Disordered" evidence="1">
    <location>
        <begin position="256"/>
        <end position="280"/>
    </location>
</feature>
<accession>A0AA38PB12</accession>
<evidence type="ECO:0000313" key="3">
    <source>
        <dbReference type="Proteomes" id="UP001163846"/>
    </source>
</evidence>